<dbReference type="PROSITE" id="PS50146">
    <property type="entry name" value="DAGK"/>
    <property type="match status" value="1"/>
</dbReference>
<evidence type="ECO:0000256" key="1">
    <source>
        <dbReference type="ARBA" id="ARBA00004651"/>
    </source>
</evidence>
<dbReference type="SMART" id="SM00046">
    <property type="entry name" value="DAGKc"/>
    <property type="match status" value="1"/>
</dbReference>
<dbReference type="Pfam" id="PF01569">
    <property type="entry name" value="PAP2"/>
    <property type="match status" value="1"/>
</dbReference>
<dbReference type="SMART" id="SM00014">
    <property type="entry name" value="acidPPc"/>
    <property type="match status" value="1"/>
</dbReference>
<keyword evidence="2" id="KW-1003">Cell membrane</keyword>
<evidence type="ECO:0000256" key="4">
    <source>
        <dbReference type="ARBA" id="ARBA00022801"/>
    </source>
</evidence>
<gene>
    <name evidence="8" type="ORF">R4198_19390</name>
</gene>
<dbReference type="Pfam" id="PF00781">
    <property type="entry name" value="DAGK_cat"/>
    <property type="match status" value="1"/>
</dbReference>
<dbReference type="PANTHER" id="PTHR14969">
    <property type="entry name" value="SPHINGOSINE-1-PHOSPHATE PHOSPHOHYDROLASE"/>
    <property type="match status" value="1"/>
</dbReference>
<keyword evidence="5" id="KW-1133">Transmembrane helix</keyword>
<dbReference type="InterPro" id="IPR001206">
    <property type="entry name" value="Diacylglycerol_kinase_cat_dom"/>
</dbReference>
<keyword evidence="3" id="KW-0812">Transmembrane</keyword>
<keyword evidence="9" id="KW-1185">Reference proteome</keyword>
<dbReference type="InterPro" id="IPR016064">
    <property type="entry name" value="NAD/diacylglycerol_kinase_sf"/>
</dbReference>
<reference evidence="8 9" key="1">
    <citation type="submission" date="2023-10" db="EMBL/GenBank/DDBJ databases">
        <title>Development of a sustainable strategy for remediation of hydrocarbon-contaminated territories based on the waste exchange concept.</title>
        <authorList>
            <person name="Krivoruchko A."/>
        </authorList>
    </citation>
    <scope>NUCLEOTIDE SEQUENCE [LARGE SCALE GENOMIC DNA]</scope>
    <source>
        <strain evidence="8 9">IEGM 1236</strain>
    </source>
</reference>
<keyword evidence="4" id="KW-0378">Hydrolase</keyword>
<dbReference type="PANTHER" id="PTHR14969:SF62">
    <property type="entry name" value="DECAPRENYLPHOSPHORYL-5-PHOSPHORIBOSE PHOSPHATASE RV3807C-RELATED"/>
    <property type="match status" value="1"/>
</dbReference>
<dbReference type="EMBL" id="JAWLUM010000003">
    <property type="protein sequence ID" value="MDV7135869.1"/>
    <property type="molecule type" value="Genomic_DNA"/>
</dbReference>
<dbReference type="SUPFAM" id="SSF48317">
    <property type="entry name" value="Acid phosphatase/Vanadium-dependent haloperoxidase"/>
    <property type="match status" value="1"/>
</dbReference>
<protein>
    <submittedName>
        <fullName evidence="8">Phosphatase PAP2 family protein</fullName>
    </submittedName>
</protein>
<keyword evidence="6" id="KW-0472">Membrane</keyword>
<evidence type="ECO:0000256" key="2">
    <source>
        <dbReference type="ARBA" id="ARBA00022475"/>
    </source>
</evidence>
<sequence>MLSPKDARRTVIAPSWSDTALRQLTLAANHGKLWMTIAVVMSLIGKRQRRAGLRGLGSLAGASLVSNTVLKPLIGRRRPTLDPAHPHPLVRMPWTSSFPSGHSASAAAFAVGAALERPRTAAVLFPLAAAVGYSRVHVGVHYPSDVIAGAAIGGGIALAGQRLWPAVPTTAAQTGPGSAPALPRGAGLTVVLNSESGSSAGADTRILALLPDAKIVHWDPDYPLDEQISDDSRALGVAGGDGTAATVAQIAIDRDLPLAVFPAGTLNHFARALSLETYADTARAVVAGSAGTVDVGRINGCLFLNTAGLGGYPEMVRLRERLERRIGKWPAAAVALFRALRGHKPLDLVINGKRRSVWAIFIGNGEYRPRGLTPSNRSSLADGVLDVQYLRADRRLGRTTAIAASLFGTVERARVLGAIQADHLMIESHTGPILTAHDGEVTGPVDHIDLDLDPLALTVYR</sequence>
<dbReference type="Gene3D" id="2.60.200.40">
    <property type="match status" value="1"/>
</dbReference>
<evidence type="ECO:0000256" key="5">
    <source>
        <dbReference type="ARBA" id="ARBA00022989"/>
    </source>
</evidence>
<dbReference type="Proteomes" id="UP001185792">
    <property type="component" value="Unassembled WGS sequence"/>
</dbReference>
<accession>A0ABU4EZ32</accession>
<dbReference type="Gene3D" id="1.20.144.10">
    <property type="entry name" value="Phosphatidic acid phosphatase type 2/haloperoxidase"/>
    <property type="match status" value="1"/>
</dbReference>
<feature type="domain" description="DAGKc" evidence="7">
    <location>
        <begin position="231"/>
        <end position="301"/>
    </location>
</feature>
<dbReference type="InterPro" id="IPR000326">
    <property type="entry name" value="PAP2/HPO"/>
</dbReference>
<evidence type="ECO:0000259" key="7">
    <source>
        <dbReference type="PROSITE" id="PS50146"/>
    </source>
</evidence>
<dbReference type="RefSeq" id="WP_317714104.1">
    <property type="nucleotide sequence ID" value="NZ_JAWLUM010000003.1"/>
</dbReference>
<name>A0ABU4EZ32_WILMA</name>
<proteinExistence type="predicted"/>
<dbReference type="InterPro" id="IPR036938">
    <property type="entry name" value="PAP2/HPO_sf"/>
</dbReference>
<evidence type="ECO:0000256" key="3">
    <source>
        <dbReference type="ARBA" id="ARBA00022692"/>
    </source>
</evidence>
<comment type="caution">
    <text evidence="8">The sequence shown here is derived from an EMBL/GenBank/DDBJ whole genome shotgun (WGS) entry which is preliminary data.</text>
</comment>
<dbReference type="InterPro" id="IPR017438">
    <property type="entry name" value="ATP-NAD_kinase_N"/>
</dbReference>
<dbReference type="SUPFAM" id="SSF111331">
    <property type="entry name" value="NAD kinase/diacylglycerol kinase-like"/>
    <property type="match status" value="1"/>
</dbReference>
<comment type="subcellular location">
    <subcellularLocation>
        <location evidence="1">Cell membrane</location>
        <topology evidence="1">Multi-pass membrane protein</topology>
    </subcellularLocation>
</comment>
<dbReference type="Gene3D" id="3.40.50.10330">
    <property type="entry name" value="Probable inorganic polyphosphate/atp-NAD kinase, domain 1"/>
    <property type="match status" value="1"/>
</dbReference>
<evidence type="ECO:0000256" key="6">
    <source>
        <dbReference type="ARBA" id="ARBA00023136"/>
    </source>
</evidence>
<evidence type="ECO:0000313" key="9">
    <source>
        <dbReference type="Proteomes" id="UP001185792"/>
    </source>
</evidence>
<organism evidence="8 9">
    <name type="scientific">Williamsia marianensis</name>
    <dbReference type="NCBI Taxonomy" id="85044"/>
    <lineage>
        <taxon>Bacteria</taxon>
        <taxon>Bacillati</taxon>
        <taxon>Actinomycetota</taxon>
        <taxon>Actinomycetes</taxon>
        <taxon>Mycobacteriales</taxon>
        <taxon>Nocardiaceae</taxon>
        <taxon>Williamsia</taxon>
    </lineage>
</organism>
<evidence type="ECO:0000313" key="8">
    <source>
        <dbReference type="EMBL" id="MDV7135869.1"/>
    </source>
</evidence>